<dbReference type="RefSeq" id="WP_119437817.1">
    <property type="nucleotide sequence ID" value="NZ_QWGR01000004.1"/>
</dbReference>
<evidence type="ECO:0000256" key="2">
    <source>
        <dbReference type="SAM" id="Phobius"/>
    </source>
</evidence>
<evidence type="ECO:0000313" key="4">
    <source>
        <dbReference type="EMBL" id="RIJ48897.1"/>
    </source>
</evidence>
<accession>A0A399T3Z3</accession>
<evidence type="ECO:0000256" key="1">
    <source>
        <dbReference type="SAM" id="MobiDB-lite"/>
    </source>
</evidence>
<dbReference type="AlphaFoldDB" id="A0A399T3Z3"/>
<feature type="compositionally biased region" description="Basic and acidic residues" evidence="1">
    <location>
        <begin position="31"/>
        <end position="40"/>
    </location>
</feature>
<name>A0A399T3Z3_9BACT</name>
<feature type="transmembrane region" description="Helical" evidence="2">
    <location>
        <begin position="98"/>
        <end position="121"/>
    </location>
</feature>
<dbReference type="EMBL" id="QWGR01000004">
    <property type="protein sequence ID" value="RIJ48897.1"/>
    <property type="molecule type" value="Genomic_DNA"/>
</dbReference>
<evidence type="ECO:0000313" key="5">
    <source>
        <dbReference type="Proteomes" id="UP000265926"/>
    </source>
</evidence>
<keyword evidence="2" id="KW-0812">Transmembrane</keyword>
<evidence type="ECO:0000259" key="3">
    <source>
        <dbReference type="Pfam" id="PF13240"/>
    </source>
</evidence>
<comment type="caution">
    <text evidence="4">The sequence shown here is derived from an EMBL/GenBank/DDBJ whole genome shotgun (WGS) entry which is preliminary data.</text>
</comment>
<reference evidence="4 5" key="1">
    <citation type="submission" date="2018-08" db="EMBL/GenBank/DDBJ databases">
        <title>Pallidiluteibacterium maritimus gen. nov., sp. nov., isolated from coastal sediment.</title>
        <authorList>
            <person name="Zhou L.Y."/>
        </authorList>
    </citation>
    <scope>NUCLEOTIDE SEQUENCE [LARGE SCALE GENOMIC DNA]</scope>
    <source>
        <strain evidence="4 5">XSD2</strain>
    </source>
</reference>
<feature type="transmembrane region" description="Helical" evidence="2">
    <location>
        <begin position="165"/>
        <end position="185"/>
    </location>
</feature>
<dbReference type="Proteomes" id="UP000265926">
    <property type="component" value="Unassembled WGS sequence"/>
</dbReference>
<feature type="region of interest" description="Disordered" evidence="1">
    <location>
        <begin position="31"/>
        <end position="51"/>
    </location>
</feature>
<gene>
    <name evidence="4" type="ORF">D1614_10260</name>
</gene>
<organism evidence="4 5">
    <name type="scientific">Maribellus luteus</name>
    <dbReference type="NCBI Taxonomy" id="2305463"/>
    <lineage>
        <taxon>Bacteria</taxon>
        <taxon>Pseudomonadati</taxon>
        <taxon>Bacteroidota</taxon>
        <taxon>Bacteroidia</taxon>
        <taxon>Marinilabiliales</taxon>
        <taxon>Prolixibacteraceae</taxon>
        <taxon>Maribellus</taxon>
    </lineage>
</organism>
<dbReference type="OrthoDB" id="1492195at2"/>
<feature type="domain" description="Zinc-ribbon" evidence="3">
    <location>
        <begin position="4"/>
        <end position="23"/>
    </location>
</feature>
<proteinExistence type="predicted"/>
<keyword evidence="2" id="KW-0472">Membrane</keyword>
<feature type="transmembrane region" description="Helical" evidence="2">
    <location>
        <begin position="191"/>
        <end position="210"/>
    </location>
</feature>
<protein>
    <submittedName>
        <fullName evidence="4">Zinc ribbon domain-containing protein</fullName>
    </submittedName>
</protein>
<keyword evidence="2" id="KW-1133">Transmembrane helix</keyword>
<keyword evidence="5" id="KW-1185">Reference proteome</keyword>
<dbReference type="Pfam" id="PF13240">
    <property type="entry name" value="Zn_Ribbon_1"/>
    <property type="match status" value="1"/>
</dbReference>
<sequence>MAKYCTNCGTQLADNALFCLNCGIKQATKTEVKTEGEPQKEPGNAPFNQYPEDIDFRKINHRLKVKNSQRKPVTISLLIALISVVLVIMSFTEGSPLHGIYAITLVGIFVAIAALITAVVFRSRAKKLDTLISGENVIASWSLSEEQKTAYVNTLFRTEQAKNKAILIITVVLIVLIFGAFIVFIEEGKAAMLVVMLVLIVIISAFALGMPRYYRSKNLRGDGVVLLGKKFAYINGFFHNWDFPLSGIQKVKMIDQPFHGLFIQYYYYDRTLKNTEELNIPAPAELDLKNIVALLKSK</sequence>
<dbReference type="InterPro" id="IPR026870">
    <property type="entry name" value="Zinc_ribbon_dom"/>
</dbReference>
<feature type="transmembrane region" description="Helical" evidence="2">
    <location>
        <begin position="72"/>
        <end position="92"/>
    </location>
</feature>